<evidence type="ECO:0000313" key="1">
    <source>
        <dbReference type="EMBL" id="SUM34615.1"/>
    </source>
</evidence>
<keyword evidence="1" id="KW-0413">Isomerase</keyword>
<dbReference type="GO" id="GO:0004452">
    <property type="term" value="F:isopentenyl-diphosphate delta-isomerase activity"/>
    <property type="evidence" value="ECO:0007669"/>
    <property type="project" value="UniProtKB-EC"/>
</dbReference>
<dbReference type="EC" id="5.3.3.2" evidence="1"/>
<accession>A0A380FKX4</accession>
<dbReference type="EMBL" id="UHDK01000001">
    <property type="protein sequence ID" value="SUM34615.1"/>
    <property type="molecule type" value="Genomic_DNA"/>
</dbReference>
<organism evidence="1 2">
    <name type="scientific">Staphylococcus gallinarum</name>
    <dbReference type="NCBI Taxonomy" id="1293"/>
    <lineage>
        <taxon>Bacteria</taxon>
        <taxon>Bacillati</taxon>
        <taxon>Bacillota</taxon>
        <taxon>Bacilli</taxon>
        <taxon>Bacillales</taxon>
        <taxon>Staphylococcaceae</taxon>
        <taxon>Staphylococcus</taxon>
    </lineage>
</organism>
<sequence>MAVGSTHAALRNAKMSSSFSVVRDANPEGMIFSNVWCRCSCRQS</sequence>
<dbReference type="InterPro" id="IPR013785">
    <property type="entry name" value="Aldolase_TIM"/>
</dbReference>
<proteinExistence type="predicted"/>
<dbReference type="Proteomes" id="UP000255277">
    <property type="component" value="Unassembled WGS sequence"/>
</dbReference>
<name>A0A380FKX4_STAGA</name>
<dbReference type="Gene3D" id="3.20.20.70">
    <property type="entry name" value="Aldolase class I"/>
    <property type="match status" value="1"/>
</dbReference>
<evidence type="ECO:0000313" key="2">
    <source>
        <dbReference type="Proteomes" id="UP000255277"/>
    </source>
</evidence>
<gene>
    <name evidence="1" type="primary">fni_3</name>
    <name evidence="1" type="ORF">NCTC12195_04142</name>
</gene>
<dbReference type="AlphaFoldDB" id="A0A380FKX4"/>
<reference evidence="1 2" key="1">
    <citation type="submission" date="2018-06" db="EMBL/GenBank/DDBJ databases">
        <authorList>
            <consortium name="Pathogen Informatics"/>
            <person name="Doyle S."/>
        </authorList>
    </citation>
    <scope>NUCLEOTIDE SEQUENCE [LARGE SCALE GENOMIC DNA]</scope>
    <source>
        <strain evidence="1 2">NCTC12195</strain>
    </source>
</reference>
<protein>
    <submittedName>
        <fullName evidence="1">Isopentenyl pyrophosphate isomerase</fullName>
        <ecNumber evidence="1">5.3.3.2</ecNumber>
    </submittedName>
</protein>